<sequence length="286" mass="28962">MHHLLAVLSLATALVAPTRRQTTRLRAASLEKKGDDYIFEDIAKNLGKGDQDRLYQYQLELAERYGEDKIGRAAPPPKPKKPKQGGTVVVEAVTTTPRTKAVVAPRNSKLRWRGLVCGAAVALFLTPGFLEYLISVRTKALALEKSLEALLLAVAAPATDALSAACGAAAPICASAYGSVAATAAGAYGAAAPACAKACSSVGAAASSACGGISAAAGSASASLAPLAAKVGSAVGSAYSSVSATKVGAAVTSGVAKASARVGPPLARVWSFLVNWKGLIFWRPGN</sequence>
<dbReference type="Proteomes" id="UP000789595">
    <property type="component" value="Unassembled WGS sequence"/>
</dbReference>
<comment type="caution">
    <text evidence="2">The sequence shown here is derived from an EMBL/GenBank/DDBJ whole genome shotgun (WGS) entry which is preliminary data.</text>
</comment>
<protein>
    <submittedName>
        <fullName evidence="2">Uncharacterized protein</fullName>
    </submittedName>
</protein>
<accession>A0A8J2WTF8</accession>
<keyword evidence="3" id="KW-1185">Reference proteome</keyword>
<reference evidence="2" key="1">
    <citation type="submission" date="2021-11" db="EMBL/GenBank/DDBJ databases">
        <authorList>
            <consortium name="Genoscope - CEA"/>
            <person name="William W."/>
        </authorList>
    </citation>
    <scope>NUCLEOTIDE SEQUENCE</scope>
</reference>
<dbReference type="EMBL" id="CAKKNE010000001">
    <property type="protein sequence ID" value="CAH0366519.1"/>
    <property type="molecule type" value="Genomic_DNA"/>
</dbReference>
<organism evidence="2 3">
    <name type="scientific">Pelagomonas calceolata</name>
    <dbReference type="NCBI Taxonomy" id="35677"/>
    <lineage>
        <taxon>Eukaryota</taxon>
        <taxon>Sar</taxon>
        <taxon>Stramenopiles</taxon>
        <taxon>Ochrophyta</taxon>
        <taxon>Pelagophyceae</taxon>
        <taxon>Pelagomonadales</taxon>
        <taxon>Pelagomonadaceae</taxon>
        <taxon>Pelagomonas</taxon>
    </lineage>
</organism>
<proteinExistence type="predicted"/>
<evidence type="ECO:0000313" key="2">
    <source>
        <dbReference type="EMBL" id="CAH0366519.1"/>
    </source>
</evidence>
<dbReference type="AlphaFoldDB" id="A0A8J2WTF8"/>
<gene>
    <name evidence="2" type="ORF">PECAL_1P30150</name>
</gene>
<evidence type="ECO:0000256" key="1">
    <source>
        <dbReference type="SAM" id="SignalP"/>
    </source>
</evidence>
<name>A0A8J2WTF8_9STRA</name>
<keyword evidence="1" id="KW-0732">Signal</keyword>
<evidence type="ECO:0000313" key="3">
    <source>
        <dbReference type="Proteomes" id="UP000789595"/>
    </source>
</evidence>
<feature type="chain" id="PRO_5035263789" evidence="1">
    <location>
        <begin position="21"/>
        <end position="286"/>
    </location>
</feature>
<feature type="signal peptide" evidence="1">
    <location>
        <begin position="1"/>
        <end position="20"/>
    </location>
</feature>